<dbReference type="EMBL" id="VEPZ02001014">
    <property type="protein sequence ID" value="KAE8701781.1"/>
    <property type="molecule type" value="Genomic_DNA"/>
</dbReference>
<dbReference type="Pfam" id="PF01556">
    <property type="entry name" value="DnaJ_C"/>
    <property type="match status" value="1"/>
</dbReference>
<accession>A0A6A3ABA0</accession>
<dbReference type="GO" id="GO:0006457">
    <property type="term" value="P:protein folding"/>
    <property type="evidence" value="ECO:0007669"/>
    <property type="project" value="InterPro"/>
</dbReference>
<dbReference type="InterPro" id="IPR008971">
    <property type="entry name" value="HSP40/DnaJ_pept-bd"/>
</dbReference>
<organism evidence="3 4">
    <name type="scientific">Hibiscus syriacus</name>
    <name type="common">Rose of Sharon</name>
    <dbReference type="NCBI Taxonomy" id="106335"/>
    <lineage>
        <taxon>Eukaryota</taxon>
        <taxon>Viridiplantae</taxon>
        <taxon>Streptophyta</taxon>
        <taxon>Embryophyta</taxon>
        <taxon>Tracheophyta</taxon>
        <taxon>Spermatophyta</taxon>
        <taxon>Magnoliopsida</taxon>
        <taxon>eudicotyledons</taxon>
        <taxon>Gunneridae</taxon>
        <taxon>Pentapetalae</taxon>
        <taxon>rosids</taxon>
        <taxon>malvids</taxon>
        <taxon>Malvales</taxon>
        <taxon>Malvaceae</taxon>
        <taxon>Malvoideae</taxon>
        <taxon>Hibiscus</taxon>
    </lineage>
</organism>
<dbReference type="GO" id="GO:0005829">
    <property type="term" value="C:cytosol"/>
    <property type="evidence" value="ECO:0007669"/>
    <property type="project" value="TreeGrafter"/>
</dbReference>
<feature type="domain" description="Chaperone DnaJ C-terminal" evidence="2">
    <location>
        <begin position="2"/>
        <end position="64"/>
    </location>
</feature>
<dbReference type="PANTHER" id="PTHR24078:SF574">
    <property type="entry name" value="CHAPERONE DNAJ C-TERMINAL DOMAIN-CONTAINING PROTEIN"/>
    <property type="match status" value="1"/>
</dbReference>
<dbReference type="PANTHER" id="PTHR24078">
    <property type="entry name" value="DNAJ HOMOLOG SUBFAMILY C MEMBER"/>
    <property type="match status" value="1"/>
</dbReference>
<dbReference type="GO" id="GO:0051087">
    <property type="term" value="F:protein-folding chaperone binding"/>
    <property type="evidence" value="ECO:0007669"/>
    <property type="project" value="TreeGrafter"/>
</dbReference>
<keyword evidence="1" id="KW-0143">Chaperone</keyword>
<dbReference type="AlphaFoldDB" id="A0A6A3ABA0"/>
<comment type="caution">
    <text evidence="3">The sequence shown here is derived from an EMBL/GenBank/DDBJ whole genome shotgun (WGS) entry which is preliminary data.</text>
</comment>
<evidence type="ECO:0000259" key="2">
    <source>
        <dbReference type="Pfam" id="PF01556"/>
    </source>
</evidence>
<dbReference type="GO" id="GO:0051082">
    <property type="term" value="F:unfolded protein binding"/>
    <property type="evidence" value="ECO:0007669"/>
    <property type="project" value="InterPro"/>
</dbReference>
<evidence type="ECO:0000256" key="1">
    <source>
        <dbReference type="ARBA" id="ARBA00023186"/>
    </source>
</evidence>
<keyword evidence="4" id="KW-1185">Reference proteome</keyword>
<protein>
    <recommendedName>
        <fullName evidence="2">Chaperone DnaJ C-terminal domain-containing protein</fullName>
    </recommendedName>
</protein>
<dbReference type="Proteomes" id="UP000436088">
    <property type="component" value="Unassembled WGS sequence"/>
</dbReference>
<gene>
    <name evidence="3" type="ORF">F3Y22_tig00110505pilonHSYRG00146</name>
</gene>
<dbReference type="InterPro" id="IPR051339">
    <property type="entry name" value="DnaJ_subfamily_B"/>
</dbReference>
<proteinExistence type="predicted"/>
<dbReference type="SUPFAM" id="SSF49493">
    <property type="entry name" value="HSP40/DnaJ peptide-binding domain"/>
    <property type="match status" value="1"/>
</dbReference>
<evidence type="ECO:0000313" key="3">
    <source>
        <dbReference type="EMBL" id="KAE8701781.1"/>
    </source>
</evidence>
<dbReference type="Gene3D" id="2.60.260.20">
    <property type="entry name" value="Urease metallochaperone UreE, N-terminal domain"/>
    <property type="match status" value="1"/>
</dbReference>
<name>A0A6A3ABA0_HIBSY</name>
<reference evidence="3" key="1">
    <citation type="submission" date="2019-09" db="EMBL/GenBank/DDBJ databases">
        <title>Draft genome information of white flower Hibiscus syriacus.</title>
        <authorList>
            <person name="Kim Y.-M."/>
        </authorList>
    </citation>
    <scope>NUCLEOTIDE SEQUENCE [LARGE SCALE GENOMIC DNA]</scope>
    <source>
        <strain evidence="3">YM2019G1</strain>
    </source>
</reference>
<dbReference type="InterPro" id="IPR002939">
    <property type="entry name" value="DnaJ_C"/>
</dbReference>
<evidence type="ECO:0000313" key="4">
    <source>
        <dbReference type="Proteomes" id="UP000436088"/>
    </source>
</evidence>
<sequence length="73" mass="7828">MGNESPGAYAADVTFVIAEKRHSLFRRDGDDMELNVDIPLVKALSGCSVPILLLGGETMDLEIDEIIGPIIKG</sequence>